<dbReference type="AlphaFoldDB" id="A0A0D2XY16"/>
<evidence type="ECO:0000256" key="1">
    <source>
        <dbReference type="ARBA" id="ARBA00000448"/>
    </source>
</evidence>
<evidence type="ECO:0000259" key="6">
    <source>
        <dbReference type="SMART" id="SM01217"/>
    </source>
</evidence>
<accession>A0A0D2XY16</accession>
<name>A0A0D2XY16_FUSOF</name>
<protein>
    <recommendedName>
        <fullName evidence="3">beta-glucosidase</fullName>
        <ecNumber evidence="3">3.2.1.21</ecNumber>
    </recommendedName>
</protein>
<evidence type="ECO:0000313" key="8">
    <source>
        <dbReference type="Proteomes" id="UP000002489"/>
    </source>
</evidence>
<dbReference type="Gene3D" id="2.60.40.10">
    <property type="entry name" value="Immunoglobulins"/>
    <property type="match status" value="1"/>
</dbReference>
<reference evidence="7" key="2">
    <citation type="submission" date="2025-08" db="UniProtKB">
        <authorList>
            <consortium name="EnsemblFungi"/>
        </authorList>
    </citation>
    <scope>IDENTIFICATION</scope>
    <source>
        <strain evidence="7">4287 / CBS 123668 / FGSC 9935 / NRRL 34936</strain>
    </source>
</reference>
<dbReference type="STRING" id="426428.A0A0D2XY16"/>
<dbReference type="PANTHER" id="PTHR42715:SF10">
    <property type="entry name" value="BETA-GLUCOSIDASE"/>
    <property type="match status" value="1"/>
</dbReference>
<sequence length="105" mass="11724">MKRHMKTTSSIANTPVAILSFMVQNVGNAEGRESVQIYVARPNGIGRFPEKELRDLIKVDLGAGEKKTYSVQLTMKAFAYFDAPANKWTVDAGDYKACLHCRVEE</sequence>
<proteinExistence type="inferred from homology"/>
<evidence type="ECO:0000256" key="3">
    <source>
        <dbReference type="ARBA" id="ARBA00012744"/>
    </source>
</evidence>
<dbReference type="InterPro" id="IPR026891">
    <property type="entry name" value="Fn3-like"/>
</dbReference>
<gene>
    <name evidence="7" type="primary">28950487</name>
</gene>
<dbReference type="EnsemblFungi" id="FOXG_08887T0">
    <property type="protein sequence ID" value="FOXG_08887P0"/>
    <property type="gene ID" value="FOXG_08887"/>
</dbReference>
<evidence type="ECO:0000313" key="7">
    <source>
        <dbReference type="EnsemblFungi" id="FOXG_08887P0"/>
    </source>
</evidence>
<keyword evidence="5" id="KW-0326">Glycosidase</keyword>
<evidence type="ECO:0000256" key="2">
    <source>
        <dbReference type="ARBA" id="ARBA00005336"/>
    </source>
</evidence>
<evidence type="ECO:0000256" key="5">
    <source>
        <dbReference type="ARBA" id="ARBA00023295"/>
    </source>
</evidence>
<reference evidence="8" key="1">
    <citation type="journal article" date="2012" name="Mol. Plant Microbe Interact.">
        <title>A highly conserved effector in Fusarium oxysporum is required for full virulence on Arabidopsis.</title>
        <authorList>
            <person name="Thatcher L.F."/>
            <person name="Gardiner D.M."/>
            <person name="Kazan K."/>
            <person name="Manners J."/>
        </authorList>
    </citation>
    <scope>NUCLEOTIDE SEQUENCE [LARGE SCALE GENOMIC DNA]</scope>
    <source>
        <strain evidence="8">Fo5176</strain>
    </source>
</reference>
<dbReference type="VEuPathDB" id="FungiDB:FOXG_08887"/>
<keyword evidence="4" id="KW-0378">Hydrolase</keyword>
<dbReference type="Pfam" id="PF14310">
    <property type="entry name" value="Fn3-like"/>
    <property type="match status" value="1"/>
</dbReference>
<feature type="domain" description="Fibronectin type III-like" evidence="6">
    <location>
        <begin position="33"/>
        <end position="103"/>
    </location>
</feature>
<dbReference type="SMART" id="SM01217">
    <property type="entry name" value="Fn3_like"/>
    <property type="match status" value="1"/>
</dbReference>
<dbReference type="InterPro" id="IPR050288">
    <property type="entry name" value="Cellulose_deg_GH3"/>
</dbReference>
<dbReference type="PANTHER" id="PTHR42715">
    <property type="entry name" value="BETA-GLUCOSIDASE"/>
    <property type="match status" value="1"/>
</dbReference>
<evidence type="ECO:0000256" key="4">
    <source>
        <dbReference type="ARBA" id="ARBA00022801"/>
    </source>
</evidence>
<organism evidence="7 8">
    <name type="scientific">Fusarium oxysporum (strain Fo5176)</name>
    <name type="common">Fusarium vascular wilt</name>
    <dbReference type="NCBI Taxonomy" id="660025"/>
    <lineage>
        <taxon>Eukaryota</taxon>
        <taxon>Fungi</taxon>
        <taxon>Dikarya</taxon>
        <taxon>Ascomycota</taxon>
        <taxon>Pezizomycotina</taxon>
        <taxon>Sordariomycetes</taxon>
        <taxon>Hypocreomycetidae</taxon>
        <taxon>Hypocreales</taxon>
        <taxon>Nectriaceae</taxon>
        <taxon>Fusarium</taxon>
        <taxon>Fusarium oxysporum species complex</taxon>
    </lineage>
</organism>
<dbReference type="GO" id="GO:0008422">
    <property type="term" value="F:beta-glucosidase activity"/>
    <property type="evidence" value="ECO:0007669"/>
    <property type="project" value="UniProtKB-EC"/>
</dbReference>
<comment type="similarity">
    <text evidence="2">Belongs to the glycosyl hydrolase 3 family.</text>
</comment>
<dbReference type="Proteomes" id="UP000002489">
    <property type="component" value="Unassembled WGS sequence"/>
</dbReference>
<comment type="catalytic activity">
    <reaction evidence="1">
        <text>Hydrolysis of terminal, non-reducing beta-D-glucosyl residues with release of beta-D-glucose.</text>
        <dbReference type="EC" id="3.2.1.21"/>
    </reaction>
</comment>
<dbReference type="InterPro" id="IPR013783">
    <property type="entry name" value="Ig-like_fold"/>
</dbReference>
<dbReference type="EC" id="3.2.1.21" evidence="3"/>